<dbReference type="OrthoDB" id="772995at2"/>
<keyword evidence="3" id="KW-1185">Reference proteome</keyword>
<proteinExistence type="predicted"/>
<reference evidence="2 3" key="1">
    <citation type="submission" date="2018-06" db="EMBL/GenBank/DDBJ databases">
        <authorList>
            <person name="Liu Z.-W."/>
        </authorList>
    </citation>
    <scope>NUCLEOTIDE SEQUENCE [LARGE SCALE GENOMIC DNA]</scope>
    <source>
        <strain evidence="2 3">2b14</strain>
    </source>
</reference>
<dbReference type="RefSeq" id="WP_112306470.1">
    <property type="nucleotide sequence ID" value="NZ_QMDV01000004.1"/>
</dbReference>
<evidence type="ECO:0000313" key="2">
    <source>
        <dbReference type="EMBL" id="RAU81790.1"/>
    </source>
</evidence>
<organism evidence="2 3">
    <name type="scientific">Pontibacter arcticus</name>
    <dbReference type="NCBI Taxonomy" id="2080288"/>
    <lineage>
        <taxon>Bacteria</taxon>
        <taxon>Pseudomonadati</taxon>
        <taxon>Bacteroidota</taxon>
        <taxon>Cytophagia</taxon>
        <taxon>Cytophagales</taxon>
        <taxon>Hymenobacteraceae</taxon>
        <taxon>Pontibacter</taxon>
    </lineage>
</organism>
<accession>A0A364RBS0</accession>
<keyword evidence="1" id="KW-0472">Membrane</keyword>
<keyword evidence="1" id="KW-1133">Transmembrane helix</keyword>
<sequence length="98" mass="11353">MKASKKCPHCGQWSGWNQNPTDRCEHCHKILDPVKVASQQAQEVRKQEEKERFSVNFIQVDPDDAWYTKFFKRIGLGFQLAFVSIISLILWLIAFLAG</sequence>
<gene>
    <name evidence="2" type="ORF">DP923_13905</name>
</gene>
<feature type="transmembrane region" description="Helical" evidence="1">
    <location>
        <begin position="76"/>
        <end position="97"/>
    </location>
</feature>
<reference evidence="2 3" key="2">
    <citation type="submission" date="2018-07" db="EMBL/GenBank/DDBJ databases">
        <title>Pontibacter sp. 2b14 genomic sequence and assembly.</title>
        <authorList>
            <person name="Du Z.-J."/>
        </authorList>
    </citation>
    <scope>NUCLEOTIDE SEQUENCE [LARGE SCALE GENOMIC DNA]</scope>
    <source>
        <strain evidence="2 3">2b14</strain>
    </source>
</reference>
<dbReference type="AlphaFoldDB" id="A0A364RBS0"/>
<name>A0A364RBS0_9BACT</name>
<evidence type="ECO:0000256" key="1">
    <source>
        <dbReference type="SAM" id="Phobius"/>
    </source>
</evidence>
<dbReference type="EMBL" id="QMDV01000004">
    <property type="protein sequence ID" value="RAU81790.1"/>
    <property type="molecule type" value="Genomic_DNA"/>
</dbReference>
<protein>
    <submittedName>
        <fullName evidence="2">Uncharacterized protein</fullName>
    </submittedName>
</protein>
<comment type="caution">
    <text evidence="2">The sequence shown here is derived from an EMBL/GenBank/DDBJ whole genome shotgun (WGS) entry which is preliminary data.</text>
</comment>
<evidence type="ECO:0000313" key="3">
    <source>
        <dbReference type="Proteomes" id="UP000251692"/>
    </source>
</evidence>
<dbReference type="Proteomes" id="UP000251692">
    <property type="component" value="Unassembled WGS sequence"/>
</dbReference>
<keyword evidence="1" id="KW-0812">Transmembrane</keyword>